<dbReference type="GO" id="GO:0006790">
    <property type="term" value="P:sulfur compound metabolic process"/>
    <property type="evidence" value="ECO:0007669"/>
    <property type="project" value="TreeGrafter"/>
</dbReference>
<dbReference type="Pfam" id="PF00685">
    <property type="entry name" value="Sulfotransfer_1"/>
    <property type="match status" value="1"/>
</dbReference>
<evidence type="ECO:0000313" key="4">
    <source>
        <dbReference type="Proteomes" id="UP000008792"/>
    </source>
</evidence>
<dbReference type="InterPro" id="IPR000863">
    <property type="entry name" value="Sulfotransferase_dom"/>
</dbReference>
<dbReference type="InterPro" id="IPR051135">
    <property type="entry name" value="Gal/GlcNAc/GalNAc_ST"/>
</dbReference>
<dbReference type="OMA" id="CDYNKSA"/>
<dbReference type="FunCoup" id="B4M9L0">
    <property type="interactions" value="9"/>
</dbReference>
<dbReference type="Proteomes" id="UP000008792">
    <property type="component" value="Unassembled WGS sequence"/>
</dbReference>
<dbReference type="STRING" id="7244.B4M9L0"/>
<gene>
    <name evidence="3" type="primary">Dvir\GJ18337</name>
    <name evidence="3" type="ORF">Dvir_GJ18337</name>
</gene>
<evidence type="ECO:0000259" key="2">
    <source>
        <dbReference type="Pfam" id="PF00685"/>
    </source>
</evidence>
<evidence type="ECO:0000313" key="3">
    <source>
        <dbReference type="EMBL" id="EDW57886.1"/>
    </source>
</evidence>
<feature type="domain" description="Sulfotransferase" evidence="2">
    <location>
        <begin position="192"/>
        <end position="302"/>
    </location>
</feature>
<keyword evidence="1" id="KW-1133">Transmembrane helix</keyword>
<dbReference type="SUPFAM" id="SSF52540">
    <property type="entry name" value="P-loop containing nucleoside triphosphate hydrolases"/>
    <property type="match status" value="1"/>
</dbReference>
<dbReference type="GO" id="GO:0006044">
    <property type="term" value="P:N-acetylglucosamine metabolic process"/>
    <property type="evidence" value="ECO:0007669"/>
    <property type="project" value="TreeGrafter"/>
</dbReference>
<keyword evidence="3" id="KW-0808">Transferase</keyword>
<accession>B4M9L0</accession>
<protein>
    <recommendedName>
        <fullName evidence="2">Sulfotransferase domain-containing protein</fullName>
    </recommendedName>
</protein>
<dbReference type="InParanoid" id="B4M9L0"/>
<dbReference type="GO" id="GO:0001517">
    <property type="term" value="F:N-acetylglucosamine 6-O-sulfotransferase activity"/>
    <property type="evidence" value="ECO:0007669"/>
    <property type="project" value="TreeGrafter"/>
</dbReference>
<reference evidence="3 4" key="1">
    <citation type="journal article" date="2007" name="Nature">
        <title>Evolution of genes and genomes on the Drosophila phylogeny.</title>
        <authorList>
            <consortium name="Drosophila 12 Genomes Consortium"/>
            <person name="Clark A.G."/>
            <person name="Eisen M.B."/>
            <person name="Smith D.R."/>
            <person name="Bergman C.M."/>
            <person name="Oliver B."/>
            <person name="Markow T.A."/>
            <person name="Kaufman T.C."/>
            <person name="Kellis M."/>
            <person name="Gelbart W."/>
            <person name="Iyer V.N."/>
            <person name="Pollard D.A."/>
            <person name="Sackton T.B."/>
            <person name="Larracuente A.M."/>
            <person name="Singh N.D."/>
            <person name="Abad J.P."/>
            <person name="Abt D.N."/>
            <person name="Adryan B."/>
            <person name="Aguade M."/>
            <person name="Akashi H."/>
            <person name="Anderson W.W."/>
            <person name="Aquadro C.F."/>
            <person name="Ardell D.H."/>
            <person name="Arguello R."/>
            <person name="Artieri C.G."/>
            <person name="Barbash D.A."/>
            <person name="Barker D."/>
            <person name="Barsanti P."/>
            <person name="Batterham P."/>
            <person name="Batzoglou S."/>
            <person name="Begun D."/>
            <person name="Bhutkar A."/>
            <person name="Blanco E."/>
            <person name="Bosak S.A."/>
            <person name="Bradley R.K."/>
            <person name="Brand A.D."/>
            <person name="Brent M.R."/>
            <person name="Brooks A.N."/>
            <person name="Brown R.H."/>
            <person name="Butlin R.K."/>
            <person name="Caggese C."/>
            <person name="Calvi B.R."/>
            <person name="Bernardo de Carvalho A."/>
            <person name="Caspi A."/>
            <person name="Castrezana S."/>
            <person name="Celniker S.E."/>
            <person name="Chang J.L."/>
            <person name="Chapple C."/>
            <person name="Chatterji S."/>
            <person name="Chinwalla A."/>
            <person name="Civetta A."/>
            <person name="Clifton S.W."/>
            <person name="Comeron J.M."/>
            <person name="Costello J.C."/>
            <person name="Coyne J.A."/>
            <person name="Daub J."/>
            <person name="David R.G."/>
            <person name="Delcher A.L."/>
            <person name="Delehaunty K."/>
            <person name="Do C.B."/>
            <person name="Ebling H."/>
            <person name="Edwards K."/>
            <person name="Eickbush T."/>
            <person name="Evans J.D."/>
            <person name="Filipski A."/>
            <person name="Findeiss S."/>
            <person name="Freyhult E."/>
            <person name="Fulton L."/>
            <person name="Fulton R."/>
            <person name="Garcia A.C."/>
            <person name="Gardiner A."/>
            <person name="Garfield D.A."/>
            <person name="Garvin B.E."/>
            <person name="Gibson G."/>
            <person name="Gilbert D."/>
            <person name="Gnerre S."/>
            <person name="Godfrey J."/>
            <person name="Good R."/>
            <person name="Gotea V."/>
            <person name="Gravely B."/>
            <person name="Greenberg A.J."/>
            <person name="Griffiths-Jones S."/>
            <person name="Gross S."/>
            <person name="Guigo R."/>
            <person name="Gustafson E.A."/>
            <person name="Haerty W."/>
            <person name="Hahn M.W."/>
            <person name="Halligan D.L."/>
            <person name="Halpern A.L."/>
            <person name="Halter G.M."/>
            <person name="Han M.V."/>
            <person name="Heger A."/>
            <person name="Hillier L."/>
            <person name="Hinrichs A.S."/>
            <person name="Holmes I."/>
            <person name="Hoskins R.A."/>
            <person name="Hubisz M.J."/>
            <person name="Hultmark D."/>
            <person name="Huntley M.A."/>
            <person name="Jaffe D.B."/>
            <person name="Jagadeeshan S."/>
            <person name="Jeck W.R."/>
            <person name="Johnson J."/>
            <person name="Jones C.D."/>
            <person name="Jordan W.C."/>
            <person name="Karpen G.H."/>
            <person name="Kataoka E."/>
            <person name="Keightley P.D."/>
            <person name="Kheradpour P."/>
            <person name="Kirkness E.F."/>
            <person name="Koerich L.B."/>
            <person name="Kristiansen K."/>
            <person name="Kudrna D."/>
            <person name="Kulathinal R.J."/>
            <person name="Kumar S."/>
            <person name="Kwok R."/>
            <person name="Lander E."/>
            <person name="Langley C.H."/>
            <person name="Lapoint R."/>
            <person name="Lazzaro B.P."/>
            <person name="Lee S.J."/>
            <person name="Levesque L."/>
            <person name="Li R."/>
            <person name="Lin C.F."/>
            <person name="Lin M.F."/>
            <person name="Lindblad-Toh K."/>
            <person name="Llopart A."/>
            <person name="Long M."/>
            <person name="Low L."/>
            <person name="Lozovsky E."/>
            <person name="Lu J."/>
            <person name="Luo M."/>
            <person name="Machado C.A."/>
            <person name="Makalowski W."/>
            <person name="Marzo M."/>
            <person name="Matsuda M."/>
            <person name="Matzkin L."/>
            <person name="McAllister B."/>
            <person name="McBride C.S."/>
            <person name="McKernan B."/>
            <person name="McKernan K."/>
            <person name="Mendez-Lago M."/>
            <person name="Minx P."/>
            <person name="Mollenhauer M.U."/>
            <person name="Montooth K."/>
            <person name="Mount S.M."/>
            <person name="Mu X."/>
            <person name="Myers E."/>
            <person name="Negre B."/>
            <person name="Newfeld S."/>
            <person name="Nielsen R."/>
            <person name="Noor M.A."/>
            <person name="O'Grady P."/>
            <person name="Pachter L."/>
            <person name="Papaceit M."/>
            <person name="Parisi M.J."/>
            <person name="Parisi M."/>
            <person name="Parts L."/>
            <person name="Pedersen J.S."/>
            <person name="Pesole G."/>
            <person name="Phillippy A.M."/>
            <person name="Ponting C.P."/>
            <person name="Pop M."/>
            <person name="Porcelli D."/>
            <person name="Powell J.R."/>
            <person name="Prohaska S."/>
            <person name="Pruitt K."/>
            <person name="Puig M."/>
            <person name="Quesneville H."/>
            <person name="Ram K.R."/>
            <person name="Rand D."/>
            <person name="Rasmussen M.D."/>
            <person name="Reed L.K."/>
            <person name="Reenan R."/>
            <person name="Reily A."/>
            <person name="Remington K.A."/>
            <person name="Rieger T.T."/>
            <person name="Ritchie M.G."/>
            <person name="Robin C."/>
            <person name="Rogers Y.H."/>
            <person name="Rohde C."/>
            <person name="Rozas J."/>
            <person name="Rubenfield M.J."/>
            <person name="Ruiz A."/>
            <person name="Russo S."/>
            <person name="Salzberg S.L."/>
            <person name="Sanchez-Gracia A."/>
            <person name="Saranga D.J."/>
            <person name="Sato H."/>
            <person name="Schaeffer S.W."/>
            <person name="Schatz M.C."/>
            <person name="Schlenke T."/>
            <person name="Schwartz R."/>
            <person name="Segarra C."/>
            <person name="Singh R.S."/>
            <person name="Sirot L."/>
            <person name="Sirota M."/>
            <person name="Sisneros N.B."/>
            <person name="Smith C.D."/>
            <person name="Smith T.F."/>
            <person name="Spieth J."/>
            <person name="Stage D.E."/>
            <person name="Stark A."/>
            <person name="Stephan W."/>
            <person name="Strausberg R.L."/>
            <person name="Strempel S."/>
            <person name="Sturgill D."/>
            <person name="Sutton G."/>
            <person name="Sutton G.G."/>
            <person name="Tao W."/>
            <person name="Teichmann S."/>
            <person name="Tobari Y.N."/>
            <person name="Tomimura Y."/>
            <person name="Tsolas J.M."/>
            <person name="Valente V.L."/>
            <person name="Venter E."/>
            <person name="Venter J.C."/>
            <person name="Vicario S."/>
            <person name="Vieira F.G."/>
            <person name="Vilella A.J."/>
            <person name="Villasante A."/>
            <person name="Walenz B."/>
            <person name="Wang J."/>
            <person name="Wasserman M."/>
            <person name="Watts T."/>
            <person name="Wilson D."/>
            <person name="Wilson R.K."/>
            <person name="Wing R.A."/>
            <person name="Wolfner M.F."/>
            <person name="Wong A."/>
            <person name="Wong G.K."/>
            <person name="Wu C.I."/>
            <person name="Wu G."/>
            <person name="Yamamoto D."/>
            <person name="Yang H.P."/>
            <person name="Yang S.P."/>
            <person name="Yorke J.A."/>
            <person name="Yoshida K."/>
            <person name="Zdobnov E."/>
            <person name="Zhang P."/>
            <person name="Zhang Y."/>
            <person name="Zimin A.V."/>
            <person name="Baldwin J."/>
            <person name="Abdouelleil A."/>
            <person name="Abdulkadir J."/>
            <person name="Abebe A."/>
            <person name="Abera B."/>
            <person name="Abreu J."/>
            <person name="Acer S.C."/>
            <person name="Aftuck L."/>
            <person name="Alexander A."/>
            <person name="An P."/>
            <person name="Anderson E."/>
            <person name="Anderson S."/>
            <person name="Arachi H."/>
            <person name="Azer M."/>
            <person name="Bachantsang P."/>
            <person name="Barry A."/>
            <person name="Bayul T."/>
            <person name="Berlin A."/>
            <person name="Bessette D."/>
            <person name="Bloom T."/>
            <person name="Blye J."/>
            <person name="Boguslavskiy L."/>
            <person name="Bonnet C."/>
            <person name="Boukhgalter B."/>
            <person name="Bourzgui I."/>
            <person name="Brown A."/>
            <person name="Cahill P."/>
            <person name="Channer S."/>
            <person name="Cheshatsang Y."/>
            <person name="Chuda L."/>
            <person name="Citroen M."/>
            <person name="Collymore A."/>
            <person name="Cooke P."/>
            <person name="Costello M."/>
            <person name="D'Aco K."/>
            <person name="Daza R."/>
            <person name="De Haan G."/>
            <person name="DeGray S."/>
            <person name="DeMaso C."/>
            <person name="Dhargay N."/>
            <person name="Dooley K."/>
            <person name="Dooley E."/>
            <person name="Doricent M."/>
            <person name="Dorje P."/>
            <person name="Dorjee K."/>
            <person name="Dupes A."/>
            <person name="Elong R."/>
            <person name="Falk J."/>
            <person name="Farina A."/>
            <person name="Faro S."/>
            <person name="Ferguson D."/>
            <person name="Fisher S."/>
            <person name="Foley C.D."/>
            <person name="Franke A."/>
            <person name="Friedrich D."/>
            <person name="Gadbois L."/>
            <person name="Gearin G."/>
            <person name="Gearin C.R."/>
            <person name="Giannoukos G."/>
            <person name="Goode T."/>
            <person name="Graham J."/>
            <person name="Grandbois E."/>
            <person name="Grewal S."/>
            <person name="Gyaltsen K."/>
            <person name="Hafez N."/>
            <person name="Hagos B."/>
            <person name="Hall J."/>
            <person name="Henson C."/>
            <person name="Hollinger A."/>
            <person name="Honan T."/>
            <person name="Huard M.D."/>
            <person name="Hughes L."/>
            <person name="Hurhula B."/>
            <person name="Husby M.E."/>
            <person name="Kamat A."/>
            <person name="Kanga B."/>
            <person name="Kashin S."/>
            <person name="Khazanovich D."/>
            <person name="Kisner P."/>
            <person name="Lance K."/>
            <person name="Lara M."/>
            <person name="Lee W."/>
            <person name="Lennon N."/>
            <person name="Letendre F."/>
            <person name="LeVine R."/>
            <person name="Lipovsky A."/>
            <person name="Liu X."/>
            <person name="Liu J."/>
            <person name="Liu S."/>
            <person name="Lokyitsang T."/>
            <person name="Lokyitsang Y."/>
            <person name="Lubonja R."/>
            <person name="Lui A."/>
            <person name="MacDonald P."/>
            <person name="Magnisalis V."/>
            <person name="Maru K."/>
            <person name="Matthews C."/>
            <person name="McCusker W."/>
            <person name="McDonough S."/>
            <person name="Mehta T."/>
            <person name="Meldrim J."/>
            <person name="Meneus L."/>
            <person name="Mihai O."/>
            <person name="Mihalev A."/>
            <person name="Mihova T."/>
            <person name="Mittelman R."/>
            <person name="Mlenga V."/>
            <person name="Montmayeur A."/>
            <person name="Mulrain L."/>
            <person name="Navidi A."/>
            <person name="Naylor J."/>
            <person name="Negash T."/>
            <person name="Nguyen T."/>
            <person name="Nguyen N."/>
            <person name="Nicol R."/>
            <person name="Norbu C."/>
            <person name="Norbu N."/>
            <person name="Novod N."/>
            <person name="O'Neill B."/>
            <person name="Osman S."/>
            <person name="Markiewicz E."/>
            <person name="Oyono O.L."/>
            <person name="Patti C."/>
            <person name="Phunkhang P."/>
            <person name="Pierre F."/>
            <person name="Priest M."/>
            <person name="Raghuraman S."/>
            <person name="Rege F."/>
            <person name="Reyes R."/>
            <person name="Rise C."/>
            <person name="Rogov P."/>
            <person name="Ross K."/>
            <person name="Ryan E."/>
            <person name="Settipalli S."/>
            <person name="Shea T."/>
            <person name="Sherpa N."/>
            <person name="Shi L."/>
            <person name="Shih D."/>
            <person name="Sparrow T."/>
            <person name="Spaulding J."/>
            <person name="Stalker J."/>
            <person name="Stange-Thomann N."/>
            <person name="Stavropoulos S."/>
            <person name="Stone C."/>
            <person name="Strader C."/>
            <person name="Tesfaye S."/>
            <person name="Thomson T."/>
            <person name="Thoulutsang Y."/>
            <person name="Thoulutsang D."/>
            <person name="Topham K."/>
            <person name="Topping I."/>
            <person name="Tsamla T."/>
            <person name="Vassiliev H."/>
            <person name="Vo A."/>
            <person name="Wangchuk T."/>
            <person name="Wangdi T."/>
            <person name="Weiand M."/>
            <person name="Wilkinson J."/>
            <person name="Wilson A."/>
            <person name="Yadav S."/>
            <person name="Young G."/>
            <person name="Yu Q."/>
            <person name="Zembek L."/>
            <person name="Zhong D."/>
            <person name="Zimmer A."/>
            <person name="Zwirko Z."/>
            <person name="Jaffe D.B."/>
            <person name="Alvarez P."/>
            <person name="Brockman W."/>
            <person name="Butler J."/>
            <person name="Chin C."/>
            <person name="Gnerre S."/>
            <person name="Grabherr M."/>
            <person name="Kleber M."/>
            <person name="Mauceli E."/>
            <person name="MacCallum I."/>
        </authorList>
    </citation>
    <scope>NUCLEOTIDE SEQUENCE [LARGE SCALE GENOMIC DNA]</scope>
    <source>
        <strain evidence="4">Tucson 15010-1051.87</strain>
    </source>
</reference>
<organism evidence="3 4">
    <name type="scientific">Drosophila virilis</name>
    <name type="common">Fruit fly</name>
    <dbReference type="NCBI Taxonomy" id="7244"/>
    <lineage>
        <taxon>Eukaryota</taxon>
        <taxon>Metazoa</taxon>
        <taxon>Ecdysozoa</taxon>
        <taxon>Arthropoda</taxon>
        <taxon>Hexapoda</taxon>
        <taxon>Insecta</taxon>
        <taxon>Pterygota</taxon>
        <taxon>Neoptera</taxon>
        <taxon>Endopterygota</taxon>
        <taxon>Diptera</taxon>
        <taxon>Brachycera</taxon>
        <taxon>Muscomorpha</taxon>
        <taxon>Ephydroidea</taxon>
        <taxon>Drosophilidae</taxon>
        <taxon>Drosophila</taxon>
    </lineage>
</organism>
<keyword evidence="1" id="KW-0812">Transmembrane</keyword>
<dbReference type="OrthoDB" id="6138663at2759"/>
<dbReference type="PhylomeDB" id="B4M9L0"/>
<dbReference type="Gene3D" id="3.40.50.300">
    <property type="entry name" value="P-loop containing nucleotide triphosphate hydrolases"/>
    <property type="match status" value="1"/>
</dbReference>
<keyword evidence="4" id="KW-1185">Reference proteome</keyword>
<name>B4M9L0_DROVI</name>
<dbReference type="HOGENOM" id="CLU_028381_0_0_1"/>
<dbReference type="eggNOG" id="ENOG502RGC5">
    <property type="taxonomic scope" value="Eukaryota"/>
</dbReference>
<evidence type="ECO:0000256" key="1">
    <source>
        <dbReference type="SAM" id="Phobius"/>
    </source>
</evidence>
<dbReference type="InterPro" id="IPR027417">
    <property type="entry name" value="P-loop_NTPase"/>
</dbReference>
<feature type="transmembrane region" description="Helical" evidence="1">
    <location>
        <begin position="12"/>
        <end position="31"/>
    </location>
</feature>
<dbReference type="PANTHER" id="PTHR10704:SF44">
    <property type="entry name" value="LD35051P-RELATED"/>
    <property type="match status" value="1"/>
</dbReference>
<sequence>MVQRSTKFTGICIAIYLVYALFVFFILPMLLPDPVTMSRNLLAQQTRHLGNLTNITLETGGQPKRSLLVTFRGSGAIGLLEYLSRQPGCYHHFSPLIAYKHRITDLAMIDHALNELTSLFNCDYNNSLDMLNYGMNTPTFRNFYGVQWKTCLTYTTEVCSKPETLSQICKLFPFLNMSVYNLGLKYLMALLERKDLNVRILLLVRDPRATMASRLNRLWCSNPECFRPDDLCSNMAVDYDIAENLLKEHPQRFGIVRYEELALNSTIGLKAIFDFYGLPTESENDVQKSKEDETTNMYFEKPMQWQDILSIEEIMKIQETCKRAMKLWGYYPITDIEKERKSSFKPLKNLPLFLK</sequence>
<dbReference type="EMBL" id="CH940654">
    <property type="protein sequence ID" value="EDW57886.1"/>
    <property type="molecule type" value="Genomic_DNA"/>
</dbReference>
<dbReference type="KEGG" id="dvi:6634349"/>
<dbReference type="PANTHER" id="PTHR10704">
    <property type="entry name" value="CARBOHYDRATE SULFOTRANSFERASE"/>
    <property type="match status" value="1"/>
</dbReference>
<keyword evidence="1" id="KW-0472">Membrane</keyword>
<dbReference type="AlphaFoldDB" id="B4M9L0"/>
<proteinExistence type="predicted"/>